<dbReference type="InterPro" id="IPR001611">
    <property type="entry name" value="Leu-rich_rpt"/>
</dbReference>
<dbReference type="Proteomes" id="UP001341840">
    <property type="component" value="Unassembled WGS sequence"/>
</dbReference>
<evidence type="ECO:0000256" key="7">
    <source>
        <dbReference type="ARBA" id="ARBA00022989"/>
    </source>
</evidence>
<name>A0ABU6QRS1_9FABA</name>
<organism evidence="12 13">
    <name type="scientific">Stylosanthes scabra</name>
    <dbReference type="NCBI Taxonomy" id="79078"/>
    <lineage>
        <taxon>Eukaryota</taxon>
        <taxon>Viridiplantae</taxon>
        <taxon>Streptophyta</taxon>
        <taxon>Embryophyta</taxon>
        <taxon>Tracheophyta</taxon>
        <taxon>Spermatophyta</taxon>
        <taxon>Magnoliopsida</taxon>
        <taxon>eudicotyledons</taxon>
        <taxon>Gunneridae</taxon>
        <taxon>Pentapetalae</taxon>
        <taxon>rosids</taxon>
        <taxon>fabids</taxon>
        <taxon>Fabales</taxon>
        <taxon>Fabaceae</taxon>
        <taxon>Papilionoideae</taxon>
        <taxon>50 kb inversion clade</taxon>
        <taxon>dalbergioids sensu lato</taxon>
        <taxon>Dalbergieae</taxon>
        <taxon>Pterocarpus clade</taxon>
        <taxon>Stylosanthes</taxon>
    </lineage>
</organism>
<dbReference type="InterPro" id="IPR032675">
    <property type="entry name" value="LRR_dom_sf"/>
</dbReference>
<keyword evidence="3" id="KW-1003">Cell membrane</keyword>
<gene>
    <name evidence="12" type="primary">9DC3_3</name>
    <name evidence="12" type="ORF">PIB30_078690</name>
</gene>
<comment type="caution">
    <text evidence="12">The sequence shown here is derived from an EMBL/GenBank/DDBJ whole genome shotgun (WGS) entry which is preliminary data.</text>
</comment>
<proteinExistence type="inferred from homology"/>
<evidence type="ECO:0000256" key="5">
    <source>
        <dbReference type="ARBA" id="ARBA00022692"/>
    </source>
</evidence>
<feature type="transmembrane region" description="Helical" evidence="11">
    <location>
        <begin position="150"/>
        <end position="174"/>
    </location>
</feature>
<sequence>MKGESIELVRILTTFTTIDLSNNMFDGEIPHVIGELSSLIGLNLSHNKISGKIPQALGNLTSLEWLDLSWNQQEGEIPVSLTNLGFLAELNLSQNHLEGMIPTGKQLNTFQNDSYIGNPMLCGFPLSKSCKNDDEQPPSLVLHQKEESLFGWKAVAAGYGCGMVFGMFLGRLFIKTAKPLWLARLLCGYTY</sequence>
<keyword evidence="13" id="KW-1185">Reference proteome</keyword>
<evidence type="ECO:0000256" key="1">
    <source>
        <dbReference type="ARBA" id="ARBA00004251"/>
    </source>
</evidence>
<protein>
    <submittedName>
        <fullName evidence="12">Receptor-like protein 9dc3</fullName>
    </submittedName>
</protein>
<evidence type="ECO:0000256" key="8">
    <source>
        <dbReference type="ARBA" id="ARBA00023136"/>
    </source>
</evidence>
<dbReference type="EMBL" id="JASCZI010001094">
    <property type="protein sequence ID" value="MED6114268.1"/>
    <property type="molecule type" value="Genomic_DNA"/>
</dbReference>
<keyword evidence="6" id="KW-0677">Repeat</keyword>
<keyword evidence="8 11" id="KW-0472">Membrane</keyword>
<dbReference type="PANTHER" id="PTHR27004:SF444">
    <property type="entry name" value="TM RESISTANCE PROTEIN, PUTATIVE-RELATED"/>
    <property type="match status" value="1"/>
</dbReference>
<dbReference type="PANTHER" id="PTHR27004">
    <property type="entry name" value="RECEPTOR-LIKE PROTEIN 12 ISOFORM X1"/>
    <property type="match status" value="1"/>
</dbReference>
<dbReference type="SUPFAM" id="SSF52058">
    <property type="entry name" value="L domain-like"/>
    <property type="match status" value="1"/>
</dbReference>
<evidence type="ECO:0000256" key="4">
    <source>
        <dbReference type="ARBA" id="ARBA00022614"/>
    </source>
</evidence>
<reference evidence="12 13" key="1">
    <citation type="journal article" date="2023" name="Plants (Basel)">
        <title>Bridging the Gap: Combining Genomics and Transcriptomics Approaches to Understand Stylosanthes scabra, an Orphan Legume from the Brazilian Caatinga.</title>
        <authorList>
            <person name="Ferreira-Neto J.R.C."/>
            <person name="da Silva M.D."/>
            <person name="Binneck E."/>
            <person name="de Melo N.F."/>
            <person name="da Silva R.H."/>
            <person name="de Melo A.L.T.M."/>
            <person name="Pandolfi V."/>
            <person name="Bustamante F.O."/>
            <person name="Brasileiro-Vidal A.C."/>
            <person name="Benko-Iseppon A.M."/>
        </authorList>
    </citation>
    <scope>NUCLEOTIDE SEQUENCE [LARGE SCALE GENOMIC DNA]</scope>
    <source>
        <tissue evidence="12">Leaves</tissue>
    </source>
</reference>
<evidence type="ECO:0000313" key="12">
    <source>
        <dbReference type="EMBL" id="MED6114268.1"/>
    </source>
</evidence>
<keyword evidence="5 11" id="KW-0812">Transmembrane</keyword>
<evidence type="ECO:0000256" key="9">
    <source>
        <dbReference type="ARBA" id="ARBA00023170"/>
    </source>
</evidence>
<keyword evidence="9" id="KW-0675">Receptor</keyword>
<keyword evidence="7 11" id="KW-1133">Transmembrane helix</keyword>
<keyword evidence="4" id="KW-0433">Leucine-rich repeat</keyword>
<comment type="similarity">
    <text evidence="2">Belongs to the RLP family.</text>
</comment>
<evidence type="ECO:0000256" key="11">
    <source>
        <dbReference type="SAM" id="Phobius"/>
    </source>
</evidence>
<evidence type="ECO:0000313" key="13">
    <source>
        <dbReference type="Proteomes" id="UP001341840"/>
    </source>
</evidence>
<evidence type="ECO:0000256" key="2">
    <source>
        <dbReference type="ARBA" id="ARBA00009592"/>
    </source>
</evidence>
<dbReference type="Pfam" id="PF13855">
    <property type="entry name" value="LRR_8"/>
    <property type="match status" value="1"/>
</dbReference>
<dbReference type="Pfam" id="PF00560">
    <property type="entry name" value="LRR_1"/>
    <property type="match status" value="1"/>
</dbReference>
<keyword evidence="10" id="KW-0325">Glycoprotein</keyword>
<evidence type="ECO:0000256" key="6">
    <source>
        <dbReference type="ARBA" id="ARBA00022737"/>
    </source>
</evidence>
<accession>A0ABU6QRS1</accession>
<dbReference type="Gene3D" id="3.80.10.10">
    <property type="entry name" value="Ribonuclease Inhibitor"/>
    <property type="match status" value="1"/>
</dbReference>
<evidence type="ECO:0000256" key="3">
    <source>
        <dbReference type="ARBA" id="ARBA00022475"/>
    </source>
</evidence>
<comment type="subcellular location">
    <subcellularLocation>
        <location evidence="1">Cell membrane</location>
        <topology evidence="1">Single-pass type I membrane protein</topology>
    </subcellularLocation>
</comment>
<evidence type="ECO:0000256" key="10">
    <source>
        <dbReference type="ARBA" id="ARBA00023180"/>
    </source>
</evidence>